<accession>A0ABY6D3U0</accession>
<dbReference type="Pfam" id="PF05402">
    <property type="entry name" value="PqqD"/>
    <property type="match status" value="1"/>
</dbReference>
<evidence type="ECO:0000313" key="2">
    <source>
        <dbReference type="Proteomes" id="UP001062165"/>
    </source>
</evidence>
<dbReference type="RefSeq" id="WP_263052550.1">
    <property type="nucleotide sequence ID" value="NZ_CP106735.1"/>
</dbReference>
<protein>
    <submittedName>
        <fullName evidence="1">PqqD family protein</fullName>
    </submittedName>
</protein>
<dbReference type="InterPro" id="IPR008792">
    <property type="entry name" value="PQQD"/>
</dbReference>
<proteinExistence type="predicted"/>
<gene>
    <name evidence="1" type="ORF">N7E81_06875</name>
</gene>
<organism evidence="1 2">
    <name type="scientific">Reichenbachiella carrageenanivorans</name>
    <dbReference type="NCBI Taxonomy" id="2979869"/>
    <lineage>
        <taxon>Bacteria</taxon>
        <taxon>Pseudomonadati</taxon>
        <taxon>Bacteroidota</taxon>
        <taxon>Cytophagia</taxon>
        <taxon>Cytophagales</taxon>
        <taxon>Reichenbachiellaceae</taxon>
        <taxon>Reichenbachiella</taxon>
    </lineage>
</organism>
<sequence length="146" mass="16641">MMLIENRPTVSSELFEDEVVIVNLENGNYYSYSGSGIDIWKRLKGGITATNLKQTFLENLNLDQAELDKLDTAIQELIDEGLITEKNGDPNTNDETLDFRHDKFTTPSLNKFTDMQDLLLLDPIHDVDETGWPMQKENSQTDSNDK</sequence>
<dbReference type="Proteomes" id="UP001062165">
    <property type="component" value="Chromosome"/>
</dbReference>
<reference evidence="1" key="1">
    <citation type="submission" date="2022-10" db="EMBL/GenBank/DDBJ databases">
        <title>Comparative genomics and taxonomic characterization of three novel marine species of genus Reichenbachiella exhibiting antioxidant and polysaccharide degradation activities.</title>
        <authorList>
            <person name="Muhammad N."/>
            <person name="Lee Y.-J."/>
            <person name="Ko J."/>
            <person name="Kim S.-G."/>
        </authorList>
    </citation>
    <scope>NUCLEOTIDE SEQUENCE</scope>
    <source>
        <strain evidence="1">Wsw4-B4</strain>
    </source>
</reference>
<dbReference type="EMBL" id="CP106735">
    <property type="protein sequence ID" value="UXX80821.1"/>
    <property type="molecule type" value="Genomic_DNA"/>
</dbReference>
<name>A0ABY6D3U0_9BACT</name>
<evidence type="ECO:0000313" key="1">
    <source>
        <dbReference type="EMBL" id="UXX80821.1"/>
    </source>
</evidence>
<keyword evidence="2" id="KW-1185">Reference proteome</keyword>